<keyword evidence="3" id="KW-1185">Reference proteome</keyword>
<dbReference type="EMBL" id="JAGIOA010000001">
    <property type="protein sequence ID" value="MBP2377693.1"/>
    <property type="molecule type" value="Genomic_DNA"/>
</dbReference>
<gene>
    <name evidence="2" type="ORF">JOF42_001188</name>
</gene>
<accession>A0ABS4WP18</accession>
<name>A0ABS4WP18_9MICO</name>
<organism evidence="2 3">
    <name type="scientific">Microbacterium phyllosphaerae</name>
    <dbReference type="NCBI Taxonomy" id="124798"/>
    <lineage>
        <taxon>Bacteria</taxon>
        <taxon>Bacillati</taxon>
        <taxon>Actinomycetota</taxon>
        <taxon>Actinomycetes</taxon>
        <taxon>Micrococcales</taxon>
        <taxon>Microbacteriaceae</taxon>
        <taxon>Microbacterium</taxon>
    </lineage>
</organism>
<proteinExistence type="predicted"/>
<feature type="compositionally biased region" description="Acidic residues" evidence="1">
    <location>
        <begin position="130"/>
        <end position="144"/>
    </location>
</feature>
<evidence type="ECO:0000313" key="3">
    <source>
        <dbReference type="Proteomes" id="UP000703720"/>
    </source>
</evidence>
<comment type="caution">
    <text evidence="2">The sequence shown here is derived from an EMBL/GenBank/DDBJ whole genome shotgun (WGS) entry which is preliminary data.</text>
</comment>
<feature type="region of interest" description="Disordered" evidence="1">
    <location>
        <begin position="101"/>
        <end position="144"/>
    </location>
</feature>
<evidence type="ECO:0000256" key="1">
    <source>
        <dbReference type="SAM" id="MobiDB-lite"/>
    </source>
</evidence>
<dbReference type="Proteomes" id="UP000703720">
    <property type="component" value="Unassembled WGS sequence"/>
</dbReference>
<dbReference type="RefSeq" id="WP_210097016.1">
    <property type="nucleotide sequence ID" value="NZ_BAAAIO010000001.1"/>
</dbReference>
<sequence length="144" mass="15810">MNGDGWRWISEWMKSPGFAGFAAVIAATLAFAGARHQARLNAWWQRIEWALNLYTGSNSSQRERITGLAAIAALQQSRLARRGEQELVRRIVDANTLDLFGDGAESDDLGDIGAVAGTSTESGDRCLDESYSDQEAKEETDDEK</sequence>
<reference evidence="2 3" key="1">
    <citation type="submission" date="2021-03" db="EMBL/GenBank/DDBJ databases">
        <title>Sequencing the genomes of 1000 actinobacteria strains.</title>
        <authorList>
            <person name="Klenk H.-P."/>
        </authorList>
    </citation>
    <scope>NUCLEOTIDE SEQUENCE [LARGE SCALE GENOMIC DNA]</scope>
    <source>
        <strain evidence="2 3">DSM 13468</strain>
    </source>
</reference>
<protein>
    <submittedName>
        <fullName evidence="2">Uncharacterized protein</fullName>
    </submittedName>
</protein>
<evidence type="ECO:0000313" key="2">
    <source>
        <dbReference type="EMBL" id="MBP2377693.1"/>
    </source>
</evidence>